<name>A0A445MLS4_ENSVE</name>
<accession>A0A445MLS4</accession>
<protein>
    <submittedName>
        <fullName evidence="1">Uncharacterized protein</fullName>
    </submittedName>
</protein>
<evidence type="ECO:0000313" key="1">
    <source>
        <dbReference type="EMBL" id="RZR75071.1"/>
    </source>
</evidence>
<dbReference type="Proteomes" id="UP000290560">
    <property type="component" value="Unassembled WGS sequence"/>
</dbReference>
<gene>
    <name evidence="1" type="ORF">BHM03_00048893</name>
</gene>
<dbReference type="AlphaFoldDB" id="A0A445MLS4"/>
<sequence length="137" mass="14372">MNLLDWFQTTCDEIESRRTILHVLVAFSQRRQRGEGQPPAGRSLAGVVALGLGPCRSGRLCPGCLQGWTVTARIGSKGSRPWLARSRRSPASMTTTCRGGACGHGARSPAGVAVLTGGDSRLRATTIGATTAAVRRG</sequence>
<dbReference type="EMBL" id="KV876528">
    <property type="protein sequence ID" value="RZR75071.1"/>
    <property type="molecule type" value="Genomic_DNA"/>
</dbReference>
<reference evidence="1" key="1">
    <citation type="journal article" date="2018" name="Data Brief">
        <title>Genome sequence data from 17 accessions of Ensete ventricosum, a staple food crop for millions in Ethiopia.</title>
        <authorList>
            <person name="Yemataw Z."/>
            <person name="Muzemil S."/>
            <person name="Ambachew D."/>
            <person name="Tripathi L."/>
            <person name="Tesfaye K."/>
            <person name="Chala A."/>
            <person name="Farbos A."/>
            <person name="O'Neill P."/>
            <person name="Moore K."/>
            <person name="Grant M."/>
            <person name="Studholme D.J."/>
        </authorList>
    </citation>
    <scope>NUCLEOTIDE SEQUENCE [LARGE SCALE GENOMIC DNA]</scope>
    <source>
        <tissue evidence="1">Leaf</tissue>
    </source>
</reference>
<organism evidence="1">
    <name type="scientific">Ensete ventricosum</name>
    <name type="common">Abyssinian banana</name>
    <name type="synonym">Musa ensete</name>
    <dbReference type="NCBI Taxonomy" id="4639"/>
    <lineage>
        <taxon>Eukaryota</taxon>
        <taxon>Viridiplantae</taxon>
        <taxon>Streptophyta</taxon>
        <taxon>Embryophyta</taxon>
        <taxon>Tracheophyta</taxon>
        <taxon>Spermatophyta</taxon>
        <taxon>Magnoliopsida</taxon>
        <taxon>Liliopsida</taxon>
        <taxon>Zingiberales</taxon>
        <taxon>Musaceae</taxon>
        <taxon>Ensete</taxon>
    </lineage>
</organism>
<proteinExistence type="predicted"/>